<evidence type="ECO:0000256" key="1">
    <source>
        <dbReference type="ARBA" id="ARBA00001968"/>
    </source>
</evidence>
<feature type="site" description="Important for substrate specificity" evidence="4">
    <location>
        <position position="167"/>
    </location>
</feature>
<comment type="similarity">
    <text evidence="4">Belongs to the Maf family. YhdE subfamily.</text>
</comment>
<keyword evidence="2 4" id="KW-0378">Hydrolase</keyword>
<dbReference type="PANTHER" id="PTHR43213">
    <property type="entry name" value="BIFUNCTIONAL DTTP/UTP PYROPHOSPHATASE/METHYLTRANSFERASE PROTEIN-RELATED"/>
    <property type="match status" value="1"/>
</dbReference>
<proteinExistence type="inferred from homology"/>
<comment type="caution">
    <text evidence="4">Lacks conserved residue(s) required for the propagation of feature annotation.</text>
</comment>
<name>A0A520MHR5_9GAMM</name>
<evidence type="ECO:0000256" key="3">
    <source>
        <dbReference type="ARBA" id="ARBA00023080"/>
    </source>
</evidence>
<sequence>MLTKNEIDSPDGGQTYDLVLSSGSPRRRDILNQIGVRYIVVVPEIDESPRMDESGLEYVSRMAFEKANKGCQLELSDRPALGADTILMCDGQLFGKPSDFDAFREMITSLSGRKHSVLSAVAMSSRSNSGVLVSETSVTFRAISDQEILSYWQTGEPKDKAGGYAIQGYGSIFVKEILGSYSGVVGLPIAETYSLLNEFDVPIWQDS</sequence>
<keyword evidence="3 4" id="KW-0546">Nucleotide metabolism</keyword>
<comment type="catalytic activity">
    <reaction evidence="4">
        <text>dTTP + H2O = dTMP + diphosphate + H(+)</text>
        <dbReference type="Rhea" id="RHEA:28534"/>
        <dbReference type="ChEBI" id="CHEBI:15377"/>
        <dbReference type="ChEBI" id="CHEBI:15378"/>
        <dbReference type="ChEBI" id="CHEBI:33019"/>
        <dbReference type="ChEBI" id="CHEBI:37568"/>
        <dbReference type="ChEBI" id="CHEBI:63528"/>
        <dbReference type="EC" id="3.6.1.9"/>
    </reaction>
</comment>
<dbReference type="CDD" id="cd00555">
    <property type="entry name" value="Maf"/>
    <property type="match status" value="1"/>
</dbReference>
<evidence type="ECO:0000313" key="6">
    <source>
        <dbReference type="Proteomes" id="UP000315889"/>
    </source>
</evidence>
<evidence type="ECO:0000256" key="2">
    <source>
        <dbReference type="ARBA" id="ARBA00022801"/>
    </source>
</evidence>
<dbReference type="Pfam" id="PF02545">
    <property type="entry name" value="Maf"/>
    <property type="match status" value="1"/>
</dbReference>
<comment type="subcellular location">
    <subcellularLocation>
        <location evidence="4">Cytoplasm</location>
    </subcellularLocation>
</comment>
<dbReference type="GO" id="GO:0005737">
    <property type="term" value="C:cytoplasm"/>
    <property type="evidence" value="ECO:0007669"/>
    <property type="project" value="UniProtKB-SubCell"/>
</dbReference>
<dbReference type="EMBL" id="SHBP01000003">
    <property type="protein sequence ID" value="RZO20759.1"/>
    <property type="molecule type" value="Genomic_DNA"/>
</dbReference>
<gene>
    <name evidence="5" type="ORF">EVB03_03360</name>
</gene>
<reference evidence="5 6" key="1">
    <citation type="submission" date="2019-02" db="EMBL/GenBank/DDBJ databases">
        <title>Prokaryotic population dynamics and viral predation in marine succession experiment using metagenomics: the confinement effect.</title>
        <authorList>
            <person name="Haro-Moreno J.M."/>
            <person name="Rodriguez-Valera F."/>
            <person name="Lopez-Perez M."/>
        </authorList>
    </citation>
    <scope>NUCLEOTIDE SEQUENCE [LARGE SCALE GENOMIC DNA]</scope>
    <source>
        <strain evidence="5">MED-G170</strain>
    </source>
</reference>
<feature type="site" description="Important for substrate specificity" evidence="4">
    <location>
        <position position="26"/>
    </location>
</feature>
<dbReference type="SUPFAM" id="SSF52972">
    <property type="entry name" value="ITPase-like"/>
    <property type="match status" value="1"/>
</dbReference>
<dbReference type="EC" id="3.6.1.9" evidence="4"/>
<comment type="catalytic activity">
    <reaction evidence="4">
        <text>UTP + H2O = UMP + diphosphate + H(+)</text>
        <dbReference type="Rhea" id="RHEA:29395"/>
        <dbReference type="ChEBI" id="CHEBI:15377"/>
        <dbReference type="ChEBI" id="CHEBI:15378"/>
        <dbReference type="ChEBI" id="CHEBI:33019"/>
        <dbReference type="ChEBI" id="CHEBI:46398"/>
        <dbReference type="ChEBI" id="CHEBI:57865"/>
        <dbReference type="EC" id="3.6.1.9"/>
    </reaction>
</comment>
<dbReference type="GO" id="GO:0036218">
    <property type="term" value="F:dTTP diphosphatase activity"/>
    <property type="evidence" value="ECO:0007669"/>
    <property type="project" value="RHEA"/>
</dbReference>
<dbReference type="InterPro" id="IPR029001">
    <property type="entry name" value="ITPase-like_fam"/>
</dbReference>
<feature type="active site" description="Proton acceptor" evidence="4">
    <location>
        <position position="84"/>
    </location>
</feature>
<evidence type="ECO:0000313" key="5">
    <source>
        <dbReference type="EMBL" id="RZO20759.1"/>
    </source>
</evidence>
<evidence type="ECO:0000256" key="4">
    <source>
        <dbReference type="HAMAP-Rule" id="MF_00528"/>
    </source>
</evidence>
<dbReference type="InterPro" id="IPR003697">
    <property type="entry name" value="Maf-like"/>
</dbReference>
<dbReference type="PIRSF" id="PIRSF006305">
    <property type="entry name" value="Maf"/>
    <property type="match status" value="1"/>
</dbReference>
<dbReference type="GO" id="GO:0036221">
    <property type="term" value="F:UTP diphosphatase activity"/>
    <property type="evidence" value="ECO:0007669"/>
    <property type="project" value="RHEA"/>
</dbReference>
<comment type="cofactor">
    <cofactor evidence="1 4">
        <name>a divalent metal cation</name>
        <dbReference type="ChEBI" id="CHEBI:60240"/>
    </cofactor>
</comment>
<comment type="caution">
    <text evidence="5">The sequence shown here is derived from an EMBL/GenBank/DDBJ whole genome shotgun (WGS) entry which is preliminary data.</text>
</comment>
<dbReference type="GO" id="GO:0009117">
    <property type="term" value="P:nucleotide metabolic process"/>
    <property type="evidence" value="ECO:0007669"/>
    <property type="project" value="UniProtKB-KW"/>
</dbReference>
<dbReference type="PANTHER" id="PTHR43213:SF5">
    <property type="entry name" value="BIFUNCTIONAL DTTP_UTP PYROPHOSPHATASE_METHYLTRANSFERASE PROTEIN-RELATED"/>
    <property type="match status" value="1"/>
</dbReference>
<comment type="function">
    <text evidence="4">Nucleoside triphosphate pyrophosphatase that hydrolyzes dTTP and UTP. May have a dual role in cell division arrest and in preventing the incorporation of modified nucleotides into cellular nucleic acids.</text>
</comment>
<keyword evidence="4" id="KW-0963">Cytoplasm</keyword>
<organism evidence="5 6">
    <name type="scientific">SAR92 clade bacterium</name>
    <dbReference type="NCBI Taxonomy" id="2315479"/>
    <lineage>
        <taxon>Bacteria</taxon>
        <taxon>Pseudomonadati</taxon>
        <taxon>Pseudomonadota</taxon>
        <taxon>Gammaproteobacteria</taxon>
        <taxon>Cellvibrionales</taxon>
        <taxon>Porticoccaceae</taxon>
        <taxon>SAR92 clade</taxon>
    </lineage>
</organism>
<dbReference type="AlphaFoldDB" id="A0A520MHR5"/>
<dbReference type="Proteomes" id="UP000315889">
    <property type="component" value="Unassembled WGS sequence"/>
</dbReference>
<dbReference type="NCBIfam" id="TIGR00172">
    <property type="entry name" value="maf"/>
    <property type="match status" value="1"/>
</dbReference>
<dbReference type="HAMAP" id="MF_00528">
    <property type="entry name" value="Maf"/>
    <property type="match status" value="1"/>
</dbReference>
<protein>
    <recommendedName>
        <fullName evidence="4">dTTP/UTP pyrophosphatase</fullName>
        <shortName evidence="4">dTTPase/UTPase</shortName>
        <ecNumber evidence="4">3.6.1.9</ecNumber>
    </recommendedName>
    <alternativeName>
        <fullName evidence="4">Nucleoside triphosphate pyrophosphatase</fullName>
    </alternativeName>
    <alternativeName>
        <fullName evidence="4">Nucleotide pyrophosphatase</fullName>
        <shortName evidence="4">Nucleotide PPase</shortName>
    </alternativeName>
</protein>
<dbReference type="Gene3D" id="3.90.950.10">
    <property type="match status" value="1"/>
</dbReference>
<feature type="site" description="Important for substrate specificity" evidence="4">
    <location>
        <position position="85"/>
    </location>
</feature>
<accession>A0A520MHR5</accession>